<evidence type="ECO:0000313" key="4">
    <source>
        <dbReference type="EMBL" id="AVO44754.1"/>
    </source>
</evidence>
<dbReference type="KEGG" id="phr:C6569_06605"/>
<dbReference type="Pfam" id="PF07171">
    <property type="entry name" value="MlrC_C"/>
    <property type="match status" value="1"/>
</dbReference>
<organism evidence="4 5">
    <name type="scientific">Phreatobacter cathodiphilus</name>
    <dbReference type="NCBI Taxonomy" id="1868589"/>
    <lineage>
        <taxon>Bacteria</taxon>
        <taxon>Pseudomonadati</taxon>
        <taxon>Pseudomonadota</taxon>
        <taxon>Alphaproteobacteria</taxon>
        <taxon>Hyphomicrobiales</taxon>
        <taxon>Phreatobacteraceae</taxon>
        <taxon>Phreatobacter</taxon>
    </lineage>
</organism>
<keyword evidence="1" id="KW-0645">Protease</keyword>
<feature type="domain" description="Microcystin LR degradation protein MlrC C-terminal" evidence="2">
    <location>
        <begin position="300"/>
        <end position="473"/>
    </location>
</feature>
<sequence>MRIFTASIATETNTFSPIPTSMESYLTSLAARPGEHPTDKPTLCTAPLFVARRRAAQEGFTLIEGSCFFAQPAGPTTKVAYETMRDEILVQLEAALPVEGVLLGMHGAMVADGYEDCEGDMLERVRALVGPDCVIGVELDPHNHMTLKRVGLADIIICFKEYPHVDIVPRAEELVTLVLKTIRKEIRPVASLYDCGMIAFFPTTSEPNTSFVARQKSFEGRDGVLSVSLVHGFPHADVPEMGTRVLVYTDGAKPAGDALATRLGEEIIALRGKTAPPNLDFAEALDQALAADTAKGPAIIAEPADNAGGGSASDNTMSLRELVARGVENAAVAPLWDPMAVAFCHAVGAGGRLRLRIGGKTSELSGDPFDADCEVLAVAKDCHQSFGEAKGPVGDLAAVKIGGVTVVMNSNRAQALGRELFTELGLDPSSYKLLVLKSAQHFMAAYGPLASQVFYSETQGPSTQRYEKHHYTRIARPKWPMDAEAAGRLIL</sequence>
<dbReference type="InterPro" id="IPR010799">
    <property type="entry name" value="MlrC_C"/>
</dbReference>
<dbReference type="EMBL" id="CP027668">
    <property type="protein sequence ID" value="AVO44754.1"/>
    <property type="molecule type" value="Genomic_DNA"/>
</dbReference>
<dbReference type="GO" id="GO:0046872">
    <property type="term" value="F:metal ion binding"/>
    <property type="evidence" value="ECO:0007669"/>
    <property type="project" value="UniProtKB-KW"/>
</dbReference>
<dbReference type="InterPro" id="IPR015995">
    <property type="entry name" value="MlrC_N"/>
</dbReference>
<keyword evidence="1" id="KW-0479">Metal-binding</keyword>
<keyword evidence="1" id="KW-0482">Metalloprotease</keyword>
<comment type="function">
    <text evidence="1">Involved in peptidolytic degradation of cyclic heptapeptide hepatotoxin microcystin (MC).</text>
</comment>
<reference evidence="4 5" key="1">
    <citation type="submission" date="2018-03" db="EMBL/GenBank/DDBJ databases">
        <title>Genome sequencing of Phreatobacter sp.</title>
        <authorList>
            <person name="Kim S.-J."/>
            <person name="Heo J."/>
            <person name="Kwon S.-W."/>
        </authorList>
    </citation>
    <scope>NUCLEOTIDE SEQUENCE [LARGE SCALE GENOMIC DNA]</scope>
    <source>
        <strain evidence="4 5">S-12</strain>
    </source>
</reference>
<dbReference type="AlphaFoldDB" id="A0A2S0N9A4"/>
<name>A0A2S0N9A4_9HYPH</name>
<evidence type="ECO:0000259" key="2">
    <source>
        <dbReference type="Pfam" id="PF07171"/>
    </source>
</evidence>
<feature type="domain" description="Microcystin LR degradation protein MlrC N-terminal" evidence="3">
    <location>
        <begin position="2"/>
        <end position="289"/>
    </location>
</feature>
<keyword evidence="1" id="KW-0378">Hydrolase</keyword>
<dbReference type="Proteomes" id="UP000237889">
    <property type="component" value="Chromosome"/>
</dbReference>
<evidence type="ECO:0000259" key="3">
    <source>
        <dbReference type="Pfam" id="PF07364"/>
    </source>
</evidence>
<dbReference type="RefSeq" id="WP_106748095.1">
    <property type="nucleotide sequence ID" value="NZ_CP027668.1"/>
</dbReference>
<protein>
    <recommendedName>
        <fullName evidence="1">Microcystinase C</fullName>
        <shortName evidence="1">MlrC</shortName>
    </recommendedName>
</protein>
<accession>A0A2S0N9A4</accession>
<evidence type="ECO:0000313" key="5">
    <source>
        <dbReference type="Proteomes" id="UP000237889"/>
    </source>
</evidence>
<dbReference type="InterPro" id="IPR009197">
    <property type="entry name" value="MlrC"/>
</dbReference>
<comment type="cofactor">
    <cofactor evidence="1">
        <name>Zn(2+)</name>
        <dbReference type="ChEBI" id="CHEBI:29105"/>
    </cofactor>
    <text evidence="1">Binds 1 zinc ion per subunit.</text>
</comment>
<comment type="similarity">
    <text evidence="1">Belongs to the peptidase M81 family.</text>
</comment>
<dbReference type="OrthoDB" id="9782658at2"/>
<dbReference type="PIRSF" id="PIRSF012702">
    <property type="entry name" value="UCP012702"/>
    <property type="match status" value="1"/>
</dbReference>
<dbReference type="GO" id="GO:0008237">
    <property type="term" value="F:metallopeptidase activity"/>
    <property type="evidence" value="ECO:0007669"/>
    <property type="project" value="UniProtKB-KW"/>
</dbReference>
<proteinExistence type="inferred from homology"/>
<gene>
    <name evidence="4" type="ORF">C6569_06605</name>
</gene>
<keyword evidence="5" id="KW-1185">Reference proteome</keyword>
<dbReference type="GO" id="GO:0006508">
    <property type="term" value="P:proteolysis"/>
    <property type="evidence" value="ECO:0007669"/>
    <property type="project" value="UniProtKB-KW"/>
</dbReference>
<dbReference type="Pfam" id="PF07364">
    <property type="entry name" value="DUF1485"/>
    <property type="match status" value="1"/>
</dbReference>
<evidence type="ECO:0000256" key="1">
    <source>
        <dbReference type="PIRNR" id="PIRNR012702"/>
    </source>
</evidence>